<dbReference type="InterPro" id="IPR047721">
    <property type="entry name" value="DrmB"/>
</dbReference>
<dbReference type="InterPro" id="IPR018973">
    <property type="entry name" value="MZB"/>
</dbReference>
<dbReference type="NCBIfam" id="NF038324">
    <property type="entry name" value="DrmB_fam"/>
    <property type="match status" value="1"/>
</dbReference>
<accession>A0A518DA92</accession>
<dbReference type="AlphaFoldDB" id="A0A518DA92"/>
<evidence type="ECO:0000259" key="2">
    <source>
        <dbReference type="Pfam" id="PF09369"/>
    </source>
</evidence>
<protein>
    <recommendedName>
        <fullName evidence="2">MrfA-like Zn-binding domain-containing protein</fullName>
    </recommendedName>
</protein>
<evidence type="ECO:0000256" key="1">
    <source>
        <dbReference type="SAM" id="MobiDB-lite"/>
    </source>
</evidence>
<gene>
    <name evidence="3" type="ORF">Pla175_17770</name>
</gene>
<dbReference type="Pfam" id="PF09369">
    <property type="entry name" value="MZB"/>
    <property type="match status" value="1"/>
</dbReference>
<dbReference type="Proteomes" id="UP000317429">
    <property type="component" value="Chromosome"/>
</dbReference>
<feature type="compositionally biased region" description="Basic and acidic residues" evidence="1">
    <location>
        <begin position="396"/>
        <end position="409"/>
    </location>
</feature>
<organism evidence="3 4">
    <name type="scientific">Pirellulimonas nuda</name>
    <dbReference type="NCBI Taxonomy" id="2528009"/>
    <lineage>
        <taxon>Bacteria</taxon>
        <taxon>Pseudomonadati</taxon>
        <taxon>Planctomycetota</taxon>
        <taxon>Planctomycetia</taxon>
        <taxon>Pirellulales</taxon>
        <taxon>Lacipirellulaceae</taxon>
        <taxon>Pirellulimonas</taxon>
    </lineage>
</organism>
<sequence length="617" mass="68547">MSSAHQMQRSQVGDVRPSQALTTFGIGSLVDLPNFTVAVMGLDDWQVDRADEVSEERLLQSAQSILGGQVTRLMTPPRSPEVVGKQNNWFDPALQIGIPVAPFPRWMVCTSCRLLAPLSSGLFEAKVFPYRPDKASYLHDCNTKGKPPLVIPARFLVTCERGHLDDFPWFEFTHRGKSDCKGSLYLREFGPSGEMADVTVICKGCDAKRRLVEVIGPQGAKNMPPCTARRPHLRDHDPAGCDCTAASPIALGASNLWFPVLISALSVPQAGDELGRLVEENWGVLEKATSLEVLESFRAIGVLKDLSAYKSDEIWRRLEEKRAGKDNEEEGPEDLKRPEWRVFTNPDAAVSGRNFKLRSVDPPAEFARYFTRVVLVEKLREVRALIGFSRLNSPRDFDNPADMPGDRRAPLSRRPPTWLPASETRGEGVFLQFREEAVQQWVTRNRGFDRDFKRCHDQWWASKNMTPPADSYPGIRFVLLHSFAHALIRQLSVECGYTSASVAERIYSKNPGDEEPMAGVLIYTAASDSEGTLGGLCSLGEPEKLGRHLTRALEKVRLCSSDPLCSEHERGGGDTLHGAACHACSFLPETSCERGNKYLDRAALVATLERSDTAFFS</sequence>
<feature type="region of interest" description="Disordered" evidence="1">
    <location>
        <begin position="396"/>
        <end position="418"/>
    </location>
</feature>
<dbReference type="EMBL" id="CP036291">
    <property type="protein sequence ID" value="QDU88401.1"/>
    <property type="molecule type" value="Genomic_DNA"/>
</dbReference>
<evidence type="ECO:0000313" key="4">
    <source>
        <dbReference type="Proteomes" id="UP000317429"/>
    </source>
</evidence>
<proteinExistence type="predicted"/>
<name>A0A518DA92_9BACT</name>
<reference evidence="3 4" key="1">
    <citation type="submission" date="2019-02" db="EMBL/GenBank/DDBJ databases">
        <title>Deep-cultivation of Planctomycetes and their phenomic and genomic characterization uncovers novel biology.</title>
        <authorList>
            <person name="Wiegand S."/>
            <person name="Jogler M."/>
            <person name="Boedeker C."/>
            <person name="Pinto D."/>
            <person name="Vollmers J."/>
            <person name="Rivas-Marin E."/>
            <person name="Kohn T."/>
            <person name="Peeters S.H."/>
            <person name="Heuer A."/>
            <person name="Rast P."/>
            <person name="Oberbeckmann S."/>
            <person name="Bunk B."/>
            <person name="Jeske O."/>
            <person name="Meyerdierks A."/>
            <person name="Storesund J.E."/>
            <person name="Kallscheuer N."/>
            <person name="Luecker S."/>
            <person name="Lage O.M."/>
            <person name="Pohl T."/>
            <person name="Merkel B.J."/>
            <person name="Hornburger P."/>
            <person name="Mueller R.-W."/>
            <person name="Bruemmer F."/>
            <person name="Labrenz M."/>
            <person name="Spormann A.M."/>
            <person name="Op den Camp H."/>
            <person name="Overmann J."/>
            <person name="Amann R."/>
            <person name="Jetten M.S.M."/>
            <person name="Mascher T."/>
            <person name="Medema M.H."/>
            <person name="Devos D.P."/>
            <person name="Kaster A.-K."/>
            <person name="Ovreas L."/>
            <person name="Rohde M."/>
            <person name="Galperin M.Y."/>
            <person name="Jogler C."/>
        </authorList>
    </citation>
    <scope>NUCLEOTIDE SEQUENCE [LARGE SCALE GENOMIC DNA]</scope>
    <source>
        <strain evidence="3 4">Pla175</strain>
    </source>
</reference>
<dbReference type="KEGG" id="pnd:Pla175_17770"/>
<feature type="domain" description="MrfA-like Zn-binding" evidence="2">
    <location>
        <begin position="483"/>
        <end position="584"/>
    </location>
</feature>
<evidence type="ECO:0000313" key="3">
    <source>
        <dbReference type="EMBL" id="QDU88401.1"/>
    </source>
</evidence>
<keyword evidence="4" id="KW-1185">Reference proteome</keyword>
<dbReference type="RefSeq" id="WP_197527359.1">
    <property type="nucleotide sequence ID" value="NZ_CP036291.1"/>
</dbReference>